<dbReference type="Gene3D" id="1.20.58.340">
    <property type="entry name" value="Magnesium transport protein CorA, transmembrane region"/>
    <property type="match status" value="1"/>
</dbReference>
<dbReference type="Proteomes" id="UP001521222">
    <property type="component" value="Unassembled WGS sequence"/>
</dbReference>
<proteinExistence type="predicted"/>
<evidence type="ECO:0000256" key="2">
    <source>
        <dbReference type="SAM" id="Phobius"/>
    </source>
</evidence>
<keyword evidence="2" id="KW-0472">Membrane</keyword>
<evidence type="ECO:0000256" key="1">
    <source>
        <dbReference type="SAM" id="MobiDB-lite"/>
    </source>
</evidence>
<sequence>MKYLRALSQNGKSSTQTTTTRNATPSPGPGPAKEDLVGEWLCADGPYRKYIQALSKTNPGLTTADPNNKDIALKYGNAKVVLLESPAEGPPKFELKEDFDTCAQLQEHFRGSPRGPEHDHGSRRIYIMEGLAPDYVATIGGHFFMEPNFWLRQERTCVWSNDFTPVSDALPQPSLLDPDKSFHVQYCELRQFNKALESRPFFCGRTRRHVGMTAPRGKDDTTTAILRRKVSWWCDQIEGHKSWDVVILCDPQLKELTPNPKKHILKREPQVDQSIQATQDIKADDKLINTPFQGGYIDFMPPPRPINGQVPPLSDHPHESMLGDLIYYYTKDCARLDKDNDWLSPTTSAFFLKKIVAAHYLQLADYIKAMLPSLELKLTTAWVEEREQWKGLQIISRRCGNYRDDIEDTLLSLGYPLEIPRERGKEGERRVYDWRDCEIDYQYVYFRLKILKERADNLMTSMTGLASIAGNRQNLEEAKRVKRLNLLALLFIPLAYTSSLFSMQDEYAPNKPQFWVYWVCAIGVVVFTSVVTFILDRALNDAAEWTIPFKKLLVGGEKGTDTTLNRVTTGFYGPSKRTRTG</sequence>
<keyword evidence="2" id="KW-1133">Transmembrane helix</keyword>
<reference evidence="3 4" key="1">
    <citation type="submission" date="2024-02" db="EMBL/GenBank/DDBJ databases">
        <title>De novo assembly and annotation of 12 fungi associated with fruit tree decline syndrome in Ontario, Canada.</title>
        <authorList>
            <person name="Sulman M."/>
            <person name="Ellouze W."/>
            <person name="Ilyukhin E."/>
        </authorList>
    </citation>
    <scope>NUCLEOTIDE SEQUENCE [LARGE SCALE GENOMIC DNA]</scope>
    <source>
        <strain evidence="3 4">M97-236</strain>
    </source>
</reference>
<gene>
    <name evidence="3" type="ORF">SLS59_008735</name>
</gene>
<evidence type="ECO:0000313" key="4">
    <source>
        <dbReference type="Proteomes" id="UP001521222"/>
    </source>
</evidence>
<feature type="region of interest" description="Disordered" evidence="1">
    <location>
        <begin position="1"/>
        <end position="34"/>
    </location>
</feature>
<keyword evidence="4" id="KW-1185">Reference proteome</keyword>
<name>A0ABR3QRB5_9PLEO</name>
<comment type="caution">
    <text evidence="3">The sequence shown here is derived from an EMBL/GenBank/DDBJ whole genome shotgun (WGS) entry which is preliminary data.</text>
</comment>
<feature type="transmembrane region" description="Helical" evidence="2">
    <location>
        <begin position="484"/>
        <end position="503"/>
    </location>
</feature>
<evidence type="ECO:0000313" key="3">
    <source>
        <dbReference type="EMBL" id="KAL1594685.1"/>
    </source>
</evidence>
<dbReference type="EMBL" id="JAKIXB020000035">
    <property type="protein sequence ID" value="KAL1594685.1"/>
    <property type="molecule type" value="Genomic_DNA"/>
</dbReference>
<accession>A0ABR3QRB5</accession>
<feature type="transmembrane region" description="Helical" evidence="2">
    <location>
        <begin position="515"/>
        <end position="535"/>
    </location>
</feature>
<organism evidence="3 4">
    <name type="scientific">Nothophoma quercina</name>
    <dbReference type="NCBI Taxonomy" id="749835"/>
    <lineage>
        <taxon>Eukaryota</taxon>
        <taxon>Fungi</taxon>
        <taxon>Dikarya</taxon>
        <taxon>Ascomycota</taxon>
        <taxon>Pezizomycotina</taxon>
        <taxon>Dothideomycetes</taxon>
        <taxon>Pleosporomycetidae</taxon>
        <taxon>Pleosporales</taxon>
        <taxon>Pleosporineae</taxon>
        <taxon>Didymellaceae</taxon>
        <taxon>Nothophoma</taxon>
    </lineage>
</organism>
<protein>
    <submittedName>
        <fullName evidence="3">Uncharacterized protein</fullName>
    </submittedName>
</protein>
<keyword evidence="2" id="KW-0812">Transmembrane</keyword>